<comment type="caution">
    <text evidence="1">The sequence shown here is derived from an EMBL/GenBank/DDBJ whole genome shotgun (WGS) entry which is preliminary data.</text>
</comment>
<dbReference type="OrthoDB" id="10528984at2759"/>
<evidence type="ECO:0000313" key="1">
    <source>
        <dbReference type="EMBL" id="CAB3986387.1"/>
    </source>
</evidence>
<sequence>MDRLRNKVLTYFEEKGCRFPKNSGKGASSFVSRLCDILFYVDGQYSKIEAVIYRENLIPAIFKQKFTSFNCPHQSKHKKRTLSNLSEKKLESYAIQMREIMQGQHYLDHVMPWTEIKKDSCQGFFGETDRYLLEEIGVAVQERRHGQQALSGKSYKFKRSS</sequence>
<organism evidence="1 2">
    <name type="scientific">Paramuricea clavata</name>
    <name type="common">Red gorgonian</name>
    <name type="synonym">Violescent sea-whip</name>
    <dbReference type="NCBI Taxonomy" id="317549"/>
    <lineage>
        <taxon>Eukaryota</taxon>
        <taxon>Metazoa</taxon>
        <taxon>Cnidaria</taxon>
        <taxon>Anthozoa</taxon>
        <taxon>Octocorallia</taxon>
        <taxon>Malacalcyonacea</taxon>
        <taxon>Plexauridae</taxon>
        <taxon>Paramuricea</taxon>
    </lineage>
</organism>
<name>A0A6S7GFA7_PARCT</name>
<dbReference type="AlphaFoldDB" id="A0A6S7GFA7"/>
<reference evidence="1" key="1">
    <citation type="submission" date="2020-04" db="EMBL/GenBank/DDBJ databases">
        <authorList>
            <person name="Alioto T."/>
            <person name="Alioto T."/>
            <person name="Gomez Garrido J."/>
        </authorList>
    </citation>
    <scope>NUCLEOTIDE SEQUENCE</scope>
    <source>
        <strain evidence="1">A484AB</strain>
    </source>
</reference>
<gene>
    <name evidence="1" type="ORF">PACLA_8A071800</name>
</gene>
<keyword evidence="2" id="KW-1185">Reference proteome</keyword>
<protein>
    <submittedName>
        <fullName evidence="1">Uncharacterized protein</fullName>
    </submittedName>
</protein>
<evidence type="ECO:0000313" key="2">
    <source>
        <dbReference type="Proteomes" id="UP001152795"/>
    </source>
</evidence>
<proteinExistence type="predicted"/>
<dbReference type="EMBL" id="CACRXK020001009">
    <property type="protein sequence ID" value="CAB3986387.1"/>
    <property type="molecule type" value="Genomic_DNA"/>
</dbReference>
<accession>A0A6S7GFA7</accession>
<dbReference type="Proteomes" id="UP001152795">
    <property type="component" value="Unassembled WGS sequence"/>
</dbReference>